<reference evidence="1 2" key="1">
    <citation type="journal article" date="2016" name="Mol. Biol. Evol.">
        <title>Comparative Genomics of Early-Diverging Mushroom-Forming Fungi Provides Insights into the Origins of Lignocellulose Decay Capabilities.</title>
        <authorList>
            <person name="Nagy L.G."/>
            <person name="Riley R."/>
            <person name="Tritt A."/>
            <person name="Adam C."/>
            <person name="Daum C."/>
            <person name="Floudas D."/>
            <person name="Sun H."/>
            <person name="Yadav J.S."/>
            <person name="Pangilinan J."/>
            <person name="Larsson K.H."/>
            <person name="Matsuura K."/>
            <person name="Barry K."/>
            <person name="Labutti K."/>
            <person name="Kuo R."/>
            <person name="Ohm R.A."/>
            <person name="Bhattacharya S.S."/>
            <person name="Shirouzu T."/>
            <person name="Yoshinaga Y."/>
            <person name="Martin F.M."/>
            <person name="Grigoriev I.V."/>
            <person name="Hibbett D.S."/>
        </authorList>
    </citation>
    <scope>NUCLEOTIDE SEQUENCE [LARGE SCALE GENOMIC DNA]</scope>
    <source>
        <strain evidence="1 2">HHB10207 ss-3</strain>
    </source>
</reference>
<sequence>MTQTIPIELYRQIAEWLIEDCPKGDLINLCCVSSAWQAEAEGILWTNCCLNVNRENNASYQRIHTRFSTYIKNITIWIWDSPDWVPAFSSTDPDLITLLEAVSHQLERLTIHARTSAASGVTLDILDSFSFPMLDIFHFTSSRSSHAWLPDSLPAFFIRHSIREFALYDQGAQFIMGALDIEERPLEHLEVLRTTVTGALAAAPLIPDLRELIMGHPAEDVSEFLQGDEMMNKPYFPKLRVLHLPEDADNLTSRLIVDPEYLPLLEEVYNFKWGDLFSSSEDAIKEFLIVRFTFPHLRVLTSHIVARNLTERSACKMVAAIRSTCPRLENIELTCSGDPRVWVEETYNNAGQLCIKIHRRRGPTLSTPSDLESLAYADADETETGWIW</sequence>
<keyword evidence="2" id="KW-1185">Reference proteome</keyword>
<protein>
    <recommendedName>
        <fullName evidence="3">F-box domain-containing protein</fullName>
    </recommendedName>
</protein>
<dbReference type="EMBL" id="KV428027">
    <property type="protein sequence ID" value="KZT40883.1"/>
    <property type="molecule type" value="Genomic_DNA"/>
</dbReference>
<name>A0A166FPU9_9AGAM</name>
<organism evidence="1 2">
    <name type="scientific">Sistotremastrum suecicum HHB10207 ss-3</name>
    <dbReference type="NCBI Taxonomy" id="1314776"/>
    <lineage>
        <taxon>Eukaryota</taxon>
        <taxon>Fungi</taxon>
        <taxon>Dikarya</taxon>
        <taxon>Basidiomycota</taxon>
        <taxon>Agaricomycotina</taxon>
        <taxon>Agaricomycetes</taxon>
        <taxon>Sistotremastrales</taxon>
        <taxon>Sistotremastraceae</taxon>
        <taxon>Sistotremastrum</taxon>
    </lineage>
</organism>
<gene>
    <name evidence="1" type="ORF">SISSUDRAFT_1059927</name>
</gene>
<evidence type="ECO:0000313" key="1">
    <source>
        <dbReference type="EMBL" id="KZT40883.1"/>
    </source>
</evidence>
<evidence type="ECO:0008006" key="3">
    <source>
        <dbReference type="Google" id="ProtNLM"/>
    </source>
</evidence>
<proteinExistence type="predicted"/>
<dbReference type="Proteomes" id="UP000076798">
    <property type="component" value="Unassembled WGS sequence"/>
</dbReference>
<evidence type="ECO:0000313" key="2">
    <source>
        <dbReference type="Proteomes" id="UP000076798"/>
    </source>
</evidence>
<accession>A0A166FPU9</accession>
<dbReference type="AlphaFoldDB" id="A0A166FPU9"/>